<protein>
    <submittedName>
        <fullName evidence="1">Carboxypeptidase regulatory-like domain protein</fullName>
    </submittedName>
</protein>
<gene>
    <name evidence="1" type="ORF">Mterra_03285</name>
</gene>
<proteinExistence type="predicted"/>
<organism evidence="1 2">
    <name type="scientific">Calidithermus terrae</name>
    <dbReference type="NCBI Taxonomy" id="1408545"/>
    <lineage>
        <taxon>Bacteria</taxon>
        <taxon>Thermotogati</taxon>
        <taxon>Deinococcota</taxon>
        <taxon>Deinococci</taxon>
        <taxon>Thermales</taxon>
        <taxon>Thermaceae</taxon>
        <taxon>Calidithermus</taxon>
    </lineage>
</organism>
<dbReference type="Proteomes" id="UP000265715">
    <property type="component" value="Unassembled WGS sequence"/>
</dbReference>
<dbReference type="GO" id="GO:0004180">
    <property type="term" value="F:carboxypeptidase activity"/>
    <property type="evidence" value="ECO:0007669"/>
    <property type="project" value="UniProtKB-KW"/>
</dbReference>
<keyword evidence="1" id="KW-0121">Carboxypeptidase</keyword>
<dbReference type="AlphaFoldDB" id="A0A399EE55"/>
<keyword evidence="2" id="KW-1185">Reference proteome</keyword>
<comment type="caution">
    <text evidence="1">The sequence shown here is derived from an EMBL/GenBank/DDBJ whole genome shotgun (WGS) entry which is preliminary data.</text>
</comment>
<evidence type="ECO:0000313" key="2">
    <source>
        <dbReference type="Proteomes" id="UP000265715"/>
    </source>
</evidence>
<sequence>MGVVSNEALCPCLLKVNTGIAGAQVRLSRGGTDLGAQSGGEVLFQGLEAGEYTLRVEAAEYQPFEFQLQLRNNRELTVYLLKR</sequence>
<name>A0A399EE55_9DEIN</name>
<dbReference type="EMBL" id="QXDL01000190">
    <property type="protein sequence ID" value="RIH81250.1"/>
    <property type="molecule type" value="Genomic_DNA"/>
</dbReference>
<dbReference type="SUPFAM" id="SSF49478">
    <property type="entry name" value="Cna protein B-type domain"/>
    <property type="match status" value="1"/>
</dbReference>
<keyword evidence="1" id="KW-0378">Hydrolase</keyword>
<evidence type="ECO:0000313" key="1">
    <source>
        <dbReference type="EMBL" id="RIH81250.1"/>
    </source>
</evidence>
<dbReference type="Gene3D" id="2.60.40.1120">
    <property type="entry name" value="Carboxypeptidase-like, regulatory domain"/>
    <property type="match status" value="1"/>
</dbReference>
<accession>A0A399EE55</accession>
<reference evidence="1 2" key="1">
    <citation type="submission" date="2018-08" db="EMBL/GenBank/DDBJ databases">
        <title>Meiothermus terrae DSM 26712 genome sequencing project.</title>
        <authorList>
            <person name="Da Costa M.S."/>
            <person name="Albuquerque L."/>
            <person name="Raposo P."/>
            <person name="Froufe H.J.C."/>
            <person name="Barroso C.S."/>
            <person name="Egas C."/>
        </authorList>
    </citation>
    <scope>NUCLEOTIDE SEQUENCE [LARGE SCALE GENOMIC DNA]</scope>
    <source>
        <strain evidence="1 2">DSM 26712</strain>
    </source>
</reference>
<keyword evidence="1" id="KW-0645">Protease</keyword>